<accession>H6Q9P0</accession>
<feature type="domain" description="PaRep2b" evidence="1">
    <location>
        <begin position="8"/>
        <end position="166"/>
    </location>
</feature>
<organism evidence="2 3">
    <name type="scientific">Pyrobaculum oguniense (strain DSM 13380 / JCM 10595 / TE7)</name>
    <dbReference type="NCBI Taxonomy" id="698757"/>
    <lineage>
        <taxon>Archaea</taxon>
        <taxon>Thermoproteota</taxon>
        <taxon>Thermoprotei</taxon>
        <taxon>Thermoproteales</taxon>
        <taxon>Thermoproteaceae</taxon>
        <taxon>Pyrobaculum</taxon>
    </lineage>
</organism>
<dbReference type="Proteomes" id="UP000009062">
    <property type="component" value="Chromosome"/>
</dbReference>
<evidence type="ECO:0000259" key="1">
    <source>
        <dbReference type="Pfam" id="PF07775"/>
    </source>
</evidence>
<dbReference type="InterPro" id="IPR011689">
    <property type="entry name" value="PaRep2b"/>
</dbReference>
<dbReference type="KEGG" id="pog:Pogu_0847"/>
<gene>
    <name evidence="2" type="ordered locus">Pogu_0847</name>
</gene>
<dbReference type="Pfam" id="PF07775">
    <property type="entry name" value="PaRep2b"/>
    <property type="match status" value="1"/>
</dbReference>
<reference evidence="2 3" key="1">
    <citation type="journal article" date="2012" name="Stand. Genomic Sci.">
        <title>Complete genome sequence of Pyrobaculum oguniense.</title>
        <authorList>
            <person name="Bernick D.L."/>
            <person name="Karplus K."/>
            <person name="Lui L.M."/>
            <person name="Coker J.K."/>
            <person name="Murphy J.N."/>
            <person name="Chan P.P."/>
            <person name="Cozen A.E."/>
            <person name="Lowe T.M."/>
        </authorList>
    </citation>
    <scope>NUCLEOTIDE SEQUENCE [LARGE SCALE GENOMIC DNA]</scope>
    <source>
        <strain evidence="2 3">TE7</strain>
    </source>
</reference>
<keyword evidence="3" id="KW-1185">Reference proteome</keyword>
<dbReference type="AlphaFoldDB" id="H6Q9P0"/>
<evidence type="ECO:0000313" key="3">
    <source>
        <dbReference type="Proteomes" id="UP000009062"/>
    </source>
</evidence>
<dbReference type="EMBL" id="CP003316">
    <property type="protein sequence ID" value="AFA38874.1"/>
    <property type="molecule type" value="Genomic_DNA"/>
</dbReference>
<proteinExistence type="predicted"/>
<name>H6Q9P0_PYROT</name>
<sequence>MGKAHELFKKASLEEGRDYTVYSGQGVIRLTVPEALWTIAWRAKKGDEKAEKALGQLLEAAERLGIRQYFKERIRLVLMAGTKNAVGKKMTLEEKGITVEITGFKVELVSFEDPNKTCNRPAELCRRRVTIRYKIGDKEQEFTVAWGVGEENTIRASVRINALYRAAALIAVAIREGDEEEKKNRIINRARRGSTVTPSFDNPLAMAQYDASLLGWAMEIRRRGNELRREKGKSTRETRRYKTL</sequence>
<protein>
    <submittedName>
        <fullName evidence="2">PaRep2b protein</fullName>
    </submittedName>
</protein>
<dbReference type="eggNOG" id="arCOG07952">
    <property type="taxonomic scope" value="Archaea"/>
</dbReference>
<dbReference type="HOGENOM" id="CLU_1136096_0_0_2"/>
<evidence type="ECO:0000313" key="2">
    <source>
        <dbReference type="EMBL" id="AFA38874.1"/>
    </source>
</evidence>
<dbReference type="STRING" id="698757.Pogu_0847"/>